<accession>A0A0C9YW46</accession>
<dbReference type="AlphaFoldDB" id="A0A0C9YW46"/>
<gene>
    <name evidence="1" type="ORF">PISMIDRAFT_85328</name>
</gene>
<dbReference type="OrthoDB" id="2419903at2759"/>
<evidence type="ECO:0000313" key="2">
    <source>
        <dbReference type="Proteomes" id="UP000054018"/>
    </source>
</evidence>
<dbReference type="EMBL" id="KN833811">
    <property type="protein sequence ID" value="KIK18194.1"/>
    <property type="molecule type" value="Genomic_DNA"/>
</dbReference>
<dbReference type="Gene3D" id="3.90.228.10">
    <property type="match status" value="1"/>
</dbReference>
<evidence type="ECO:0000313" key="1">
    <source>
        <dbReference type="EMBL" id="KIK18194.1"/>
    </source>
</evidence>
<feature type="non-terminal residue" evidence="1">
    <location>
        <position position="302"/>
    </location>
</feature>
<dbReference type="SUPFAM" id="SSF56399">
    <property type="entry name" value="ADP-ribosylation"/>
    <property type="match status" value="1"/>
</dbReference>
<proteinExistence type="predicted"/>
<reference evidence="2" key="2">
    <citation type="submission" date="2015-01" db="EMBL/GenBank/DDBJ databases">
        <title>Evolutionary Origins and Diversification of the Mycorrhizal Mutualists.</title>
        <authorList>
            <consortium name="DOE Joint Genome Institute"/>
            <consortium name="Mycorrhizal Genomics Consortium"/>
            <person name="Kohler A."/>
            <person name="Kuo A."/>
            <person name="Nagy L.G."/>
            <person name="Floudas D."/>
            <person name="Copeland A."/>
            <person name="Barry K.W."/>
            <person name="Cichocki N."/>
            <person name="Veneault-Fourrey C."/>
            <person name="LaButti K."/>
            <person name="Lindquist E.A."/>
            <person name="Lipzen A."/>
            <person name="Lundell T."/>
            <person name="Morin E."/>
            <person name="Murat C."/>
            <person name="Riley R."/>
            <person name="Ohm R."/>
            <person name="Sun H."/>
            <person name="Tunlid A."/>
            <person name="Henrissat B."/>
            <person name="Grigoriev I.V."/>
            <person name="Hibbett D.S."/>
            <person name="Martin F."/>
        </authorList>
    </citation>
    <scope>NUCLEOTIDE SEQUENCE [LARGE SCALE GENOMIC DNA]</scope>
    <source>
        <strain evidence="2">441</strain>
    </source>
</reference>
<dbReference type="HOGENOM" id="CLU_073377_0_0_1"/>
<dbReference type="Proteomes" id="UP000054018">
    <property type="component" value="Unassembled WGS sequence"/>
</dbReference>
<keyword evidence="2" id="KW-1185">Reference proteome</keyword>
<evidence type="ECO:0008006" key="3">
    <source>
        <dbReference type="Google" id="ProtNLM"/>
    </source>
</evidence>
<protein>
    <recommendedName>
        <fullName evidence="3">PARP</fullName>
    </recommendedName>
</protein>
<reference evidence="1 2" key="1">
    <citation type="submission" date="2014-04" db="EMBL/GenBank/DDBJ databases">
        <authorList>
            <consortium name="DOE Joint Genome Institute"/>
            <person name="Kuo A."/>
            <person name="Kohler A."/>
            <person name="Costa M.D."/>
            <person name="Nagy L.G."/>
            <person name="Floudas D."/>
            <person name="Copeland A."/>
            <person name="Barry K.W."/>
            <person name="Cichocki N."/>
            <person name="Veneault-Fourrey C."/>
            <person name="LaButti K."/>
            <person name="Lindquist E.A."/>
            <person name="Lipzen A."/>
            <person name="Lundell T."/>
            <person name="Morin E."/>
            <person name="Murat C."/>
            <person name="Sun H."/>
            <person name="Tunlid A."/>
            <person name="Henrissat B."/>
            <person name="Grigoriev I.V."/>
            <person name="Hibbett D.S."/>
            <person name="Martin F."/>
            <person name="Nordberg H.P."/>
            <person name="Cantor M.N."/>
            <person name="Hua S.X."/>
        </authorList>
    </citation>
    <scope>NUCLEOTIDE SEQUENCE [LARGE SCALE GENOMIC DNA]</scope>
    <source>
        <strain evidence="1 2">441</strain>
    </source>
</reference>
<name>A0A0C9YW46_9AGAM</name>
<organism evidence="1 2">
    <name type="scientific">Pisolithus microcarpus 441</name>
    <dbReference type="NCBI Taxonomy" id="765257"/>
    <lineage>
        <taxon>Eukaryota</taxon>
        <taxon>Fungi</taxon>
        <taxon>Dikarya</taxon>
        <taxon>Basidiomycota</taxon>
        <taxon>Agaricomycotina</taxon>
        <taxon>Agaricomycetes</taxon>
        <taxon>Agaricomycetidae</taxon>
        <taxon>Boletales</taxon>
        <taxon>Sclerodermatineae</taxon>
        <taxon>Pisolithaceae</taxon>
        <taxon>Pisolithus</taxon>
    </lineage>
</organism>
<sequence length="302" mass="32912">MRMTSSQRAVTSSTSNGNLCEVCGTKPKHVDSSGVTHPFCGRTCAARSSTTGAASKSPTCRIRGCNNVVDPTFQSFCSEDHAKQGVGTGLVQGCHRCKSLPQTNGQMCARCAQLPADAPRIWNIKHSGTVWREFEREWNDRWRDGNSATIEQLFEISYPPPIVAEKDSYCQLLKSTGGTRLFRTFHASQCICDMGTNGPTLCNWGSCGICNIVKSAFREIAFGAPFNKGRHGNGLYSCANPCQADRDATSCLSSPYRVMIACDVVLPQVPSNNNSVLMDELIVVRDSAAITPRYVVMYTKAK</sequence>